<protein>
    <recommendedName>
        <fullName evidence="3">Reverse transcriptase domain-containing protein</fullName>
    </recommendedName>
</protein>
<reference evidence="1 2" key="1">
    <citation type="journal article" date="2019" name="Sci. Rep.">
        <title>Orb-weaving spider Araneus ventricosus genome elucidates the spidroin gene catalogue.</title>
        <authorList>
            <person name="Kono N."/>
            <person name="Nakamura H."/>
            <person name="Ohtoshi R."/>
            <person name="Moran D.A.P."/>
            <person name="Shinohara A."/>
            <person name="Yoshida Y."/>
            <person name="Fujiwara M."/>
            <person name="Mori M."/>
            <person name="Tomita M."/>
            <person name="Arakawa K."/>
        </authorList>
    </citation>
    <scope>NUCLEOTIDE SEQUENCE [LARGE SCALE GENOMIC DNA]</scope>
</reference>
<accession>A0A4Y2F5F4</accession>
<evidence type="ECO:0008006" key="3">
    <source>
        <dbReference type="Google" id="ProtNLM"/>
    </source>
</evidence>
<name>A0A4Y2F5F4_ARAVE</name>
<dbReference type="Proteomes" id="UP000499080">
    <property type="component" value="Unassembled WGS sequence"/>
</dbReference>
<evidence type="ECO:0000313" key="2">
    <source>
        <dbReference type="Proteomes" id="UP000499080"/>
    </source>
</evidence>
<sequence length="181" mass="20473">MIDRVIYLQPEKPLATKERTKKISRALSITPAILSLLRSANIPGNLFAVISSFLKDRTATLSLGHCSKERPLKKDVLKDLFLGLYSGISLYLLDKVSIFSCCETIAFADDLLLYFHGNILQGINREALRILDFVSSWAKTYKLEFNASKSKVMIFDRRESDTFTSALTLNEIPLCFVKDML</sequence>
<proteinExistence type="predicted"/>
<dbReference type="AlphaFoldDB" id="A0A4Y2F5F4"/>
<dbReference type="EMBL" id="BGPR01000784">
    <property type="protein sequence ID" value="GBM35365.1"/>
    <property type="molecule type" value="Genomic_DNA"/>
</dbReference>
<organism evidence="1 2">
    <name type="scientific">Araneus ventricosus</name>
    <name type="common">Orbweaver spider</name>
    <name type="synonym">Epeira ventricosa</name>
    <dbReference type="NCBI Taxonomy" id="182803"/>
    <lineage>
        <taxon>Eukaryota</taxon>
        <taxon>Metazoa</taxon>
        <taxon>Ecdysozoa</taxon>
        <taxon>Arthropoda</taxon>
        <taxon>Chelicerata</taxon>
        <taxon>Arachnida</taxon>
        <taxon>Araneae</taxon>
        <taxon>Araneomorphae</taxon>
        <taxon>Entelegynae</taxon>
        <taxon>Araneoidea</taxon>
        <taxon>Araneidae</taxon>
        <taxon>Araneus</taxon>
    </lineage>
</organism>
<gene>
    <name evidence="1" type="ORF">AVEN_181478_1</name>
</gene>
<evidence type="ECO:0000313" key="1">
    <source>
        <dbReference type="EMBL" id="GBM35365.1"/>
    </source>
</evidence>
<keyword evidence="2" id="KW-1185">Reference proteome</keyword>
<comment type="caution">
    <text evidence="1">The sequence shown here is derived from an EMBL/GenBank/DDBJ whole genome shotgun (WGS) entry which is preliminary data.</text>
</comment>